<evidence type="ECO:0008006" key="3">
    <source>
        <dbReference type="Google" id="ProtNLM"/>
    </source>
</evidence>
<sequence length="156" mass="18720">MYHLYQKGYGYEKIKEYYLINSAYFYYLMSVLERYGTAWLNRPRHKWTSQEKKKAIDCVLINHESLENVALDLGLSSSGAVANWIRIYQKNDYNITDKPLGRPRKKTITKHNKQKELEPKDKKIKELERKLLYLRAENAYLKALRELTNEKQKKQK</sequence>
<evidence type="ECO:0000313" key="2">
    <source>
        <dbReference type="Proteomes" id="UP000823963"/>
    </source>
</evidence>
<dbReference type="AlphaFoldDB" id="A0A9D1UY88"/>
<dbReference type="PANTHER" id="PTHR33795">
    <property type="entry name" value="INSERTION ELEMENT IS150 PROTEIN INSJ"/>
    <property type="match status" value="1"/>
</dbReference>
<dbReference type="InterPro" id="IPR052057">
    <property type="entry name" value="IS150/IS1296_orfA-like"/>
</dbReference>
<dbReference type="SUPFAM" id="SSF46689">
    <property type="entry name" value="Homeodomain-like"/>
    <property type="match status" value="1"/>
</dbReference>
<dbReference type="Proteomes" id="UP000823963">
    <property type="component" value="Unassembled WGS sequence"/>
</dbReference>
<gene>
    <name evidence="1" type="ORF">H9861_06950</name>
</gene>
<name>A0A9D1UY88_9LACO</name>
<comment type="caution">
    <text evidence="1">The sequence shown here is derived from an EMBL/GenBank/DDBJ whole genome shotgun (WGS) entry which is preliminary data.</text>
</comment>
<evidence type="ECO:0000313" key="1">
    <source>
        <dbReference type="EMBL" id="HIX02474.1"/>
    </source>
</evidence>
<organism evidence="1 2">
    <name type="scientific">Candidatus Ligilactobacillus excrementigallinarum</name>
    <dbReference type="NCBI Taxonomy" id="2838641"/>
    <lineage>
        <taxon>Bacteria</taxon>
        <taxon>Bacillati</taxon>
        <taxon>Bacillota</taxon>
        <taxon>Bacilli</taxon>
        <taxon>Lactobacillales</taxon>
        <taxon>Lactobacillaceae</taxon>
        <taxon>Ligilactobacillus</taxon>
    </lineage>
</organism>
<reference evidence="1" key="2">
    <citation type="submission" date="2021-04" db="EMBL/GenBank/DDBJ databases">
        <authorList>
            <person name="Gilroy R."/>
        </authorList>
    </citation>
    <scope>NUCLEOTIDE SEQUENCE</scope>
    <source>
        <strain evidence="1">6627</strain>
    </source>
</reference>
<proteinExistence type="predicted"/>
<dbReference type="InterPro" id="IPR009057">
    <property type="entry name" value="Homeodomain-like_sf"/>
</dbReference>
<reference evidence="1" key="1">
    <citation type="journal article" date="2021" name="PeerJ">
        <title>Extensive microbial diversity within the chicken gut microbiome revealed by metagenomics and culture.</title>
        <authorList>
            <person name="Gilroy R."/>
            <person name="Ravi A."/>
            <person name="Getino M."/>
            <person name="Pursley I."/>
            <person name="Horton D.L."/>
            <person name="Alikhan N.F."/>
            <person name="Baker D."/>
            <person name="Gharbi K."/>
            <person name="Hall N."/>
            <person name="Watson M."/>
            <person name="Adriaenssens E.M."/>
            <person name="Foster-Nyarko E."/>
            <person name="Jarju S."/>
            <person name="Secka A."/>
            <person name="Antonio M."/>
            <person name="Oren A."/>
            <person name="Chaudhuri R.R."/>
            <person name="La Ragione R."/>
            <person name="Hildebrand F."/>
            <person name="Pallen M.J."/>
        </authorList>
    </citation>
    <scope>NUCLEOTIDE SEQUENCE</scope>
    <source>
        <strain evidence="1">6627</strain>
    </source>
</reference>
<protein>
    <recommendedName>
        <fullName evidence="3">Transposase</fullName>
    </recommendedName>
</protein>
<accession>A0A9D1UY88</accession>
<dbReference type="EMBL" id="DXFP01000066">
    <property type="protein sequence ID" value="HIX02474.1"/>
    <property type="molecule type" value="Genomic_DNA"/>
</dbReference>
<dbReference type="PANTHER" id="PTHR33795:SF1">
    <property type="entry name" value="INSERTION ELEMENT IS150 PROTEIN INSJ"/>
    <property type="match status" value="1"/>
</dbReference>